<evidence type="ECO:0000313" key="4">
    <source>
        <dbReference type="Proteomes" id="UP000235914"/>
    </source>
</evidence>
<name>A0AAP8T8G4_9BACT</name>
<dbReference type="EMBL" id="PJKN01000007">
    <property type="protein sequence ID" value="PNC53804.1"/>
    <property type="molecule type" value="Genomic_DNA"/>
</dbReference>
<dbReference type="RefSeq" id="WP_102736086.1">
    <property type="nucleotide sequence ID" value="NZ_PJKN01000007.1"/>
</dbReference>
<evidence type="ECO:0000259" key="2">
    <source>
        <dbReference type="Pfam" id="PF07589"/>
    </source>
</evidence>
<organism evidence="3 4">
    <name type="scientific">Akkermansia muciniphila</name>
    <dbReference type="NCBI Taxonomy" id="239935"/>
    <lineage>
        <taxon>Bacteria</taxon>
        <taxon>Pseudomonadati</taxon>
        <taxon>Verrucomicrobiota</taxon>
        <taxon>Verrucomicrobiia</taxon>
        <taxon>Verrucomicrobiales</taxon>
        <taxon>Akkermansiaceae</taxon>
        <taxon>Akkermansia</taxon>
    </lineage>
</organism>
<dbReference type="Proteomes" id="UP000235914">
    <property type="component" value="Unassembled WGS sequence"/>
</dbReference>
<dbReference type="NCBIfam" id="TIGR02595">
    <property type="entry name" value="PEP_CTERM"/>
    <property type="match status" value="1"/>
</dbReference>
<dbReference type="InterPro" id="IPR013424">
    <property type="entry name" value="Ice-binding_C"/>
</dbReference>
<keyword evidence="1" id="KW-0732">Signal</keyword>
<sequence>MAINLSIKKYLLLAAGLLFCGAAKAAETATYTWDFSSTAAVMGGTATGNFNTAQDAEKGTVLTGSTFDERGTNVFREMLNGALSGEGTMSITMDISWGGNNSLENIIHVARSGFGFSLGLSNGAVAINSGNLSSGGAIAEVGLTANTWTNVTVDILRHDVTVTLDNGTAANTATVSISDIDWYTGTADGGDTQNEMYSIGHRAPGWNNDGLNGTKLSSLSVSYAAVPEPSTAALSLLAFAGFAARRRRK</sequence>
<gene>
    <name evidence="3" type="ORF">CXU09_10935</name>
</gene>
<evidence type="ECO:0000256" key="1">
    <source>
        <dbReference type="SAM" id="SignalP"/>
    </source>
</evidence>
<protein>
    <recommendedName>
        <fullName evidence="2">Ice-binding protein C-terminal domain-containing protein</fullName>
    </recommendedName>
</protein>
<feature type="chain" id="PRO_5042944419" description="Ice-binding protein C-terminal domain-containing protein" evidence="1">
    <location>
        <begin position="26"/>
        <end position="249"/>
    </location>
</feature>
<feature type="domain" description="Ice-binding protein C-terminal" evidence="2">
    <location>
        <begin position="225"/>
        <end position="247"/>
    </location>
</feature>
<reference evidence="3 4" key="1">
    <citation type="journal article" date="2017" name="BMC Genomics">
        <title>Genome sequencing of 39 Akkermansia muciniphila isolates reveals its population structure, genomic and functional diverisity, and global distribution in mammalian gut microbiotas.</title>
        <authorList>
            <person name="Guo X."/>
            <person name="Li S."/>
            <person name="Zhang J."/>
            <person name="Wu F."/>
            <person name="Li X."/>
            <person name="Wu D."/>
            <person name="Zhang M."/>
            <person name="Ou Z."/>
            <person name="Jie Z."/>
            <person name="Yan Q."/>
            <person name="Li P."/>
            <person name="Yi J."/>
            <person name="Peng Y."/>
        </authorList>
    </citation>
    <scope>NUCLEOTIDE SEQUENCE [LARGE SCALE GENOMIC DNA]</scope>
    <source>
        <strain evidence="3 4">GP43</strain>
    </source>
</reference>
<accession>A0AAP8T8G4</accession>
<evidence type="ECO:0000313" key="3">
    <source>
        <dbReference type="EMBL" id="PNC53804.1"/>
    </source>
</evidence>
<dbReference type="AlphaFoldDB" id="A0AAP8T8G4"/>
<proteinExistence type="predicted"/>
<comment type="caution">
    <text evidence="3">The sequence shown here is derived from an EMBL/GenBank/DDBJ whole genome shotgun (WGS) entry which is preliminary data.</text>
</comment>
<dbReference type="Pfam" id="PF07589">
    <property type="entry name" value="PEP-CTERM"/>
    <property type="match status" value="1"/>
</dbReference>
<feature type="signal peptide" evidence="1">
    <location>
        <begin position="1"/>
        <end position="25"/>
    </location>
</feature>